<dbReference type="Pfam" id="PF10431">
    <property type="entry name" value="ClpB_D2-small"/>
    <property type="match status" value="1"/>
</dbReference>
<comment type="caution">
    <text evidence="11">The sequence shown here is derived from an EMBL/GenBank/DDBJ whole genome shotgun (WGS) entry which is preliminary data.</text>
</comment>
<dbReference type="AlphaFoldDB" id="A0A3S0IJ70"/>
<dbReference type="Gene3D" id="1.10.8.60">
    <property type="match status" value="2"/>
</dbReference>
<evidence type="ECO:0000256" key="2">
    <source>
        <dbReference type="ARBA" id="ARBA00022741"/>
    </source>
</evidence>
<keyword evidence="2 6" id="KW-0547">Nucleotide-binding</keyword>
<dbReference type="Proteomes" id="UP000282184">
    <property type="component" value="Unassembled WGS sequence"/>
</dbReference>
<keyword evidence="3 6" id="KW-0067">ATP-binding</keyword>
<feature type="region of interest" description="Disordered" evidence="8">
    <location>
        <begin position="835"/>
        <end position="868"/>
    </location>
</feature>
<name>A0A3S0IJ70_9BACT</name>
<dbReference type="FunFam" id="3.40.50.300:FF:000010">
    <property type="entry name" value="Chaperone clpB 1, putative"/>
    <property type="match status" value="1"/>
</dbReference>
<dbReference type="InterPro" id="IPR001943">
    <property type="entry name" value="UVR_dom"/>
</dbReference>
<dbReference type="GO" id="GO:0008233">
    <property type="term" value="F:peptidase activity"/>
    <property type="evidence" value="ECO:0007669"/>
    <property type="project" value="UniProtKB-KW"/>
</dbReference>
<feature type="region of interest" description="Disordered" evidence="8">
    <location>
        <begin position="141"/>
        <end position="194"/>
    </location>
</feature>
<accession>A0A3S0IJ70</accession>
<dbReference type="InterPro" id="IPR003959">
    <property type="entry name" value="ATPase_AAA_core"/>
</dbReference>
<dbReference type="SMART" id="SM01086">
    <property type="entry name" value="ClpB_D2-small"/>
    <property type="match status" value="1"/>
</dbReference>
<dbReference type="GO" id="GO:0005737">
    <property type="term" value="C:cytoplasm"/>
    <property type="evidence" value="ECO:0007669"/>
    <property type="project" value="TreeGrafter"/>
</dbReference>
<feature type="coiled-coil region" evidence="7">
    <location>
        <begin position="463"/>
        <end position="497"/>
    </location>
</feature>
<organism evidence="11 12">
    <name type="scientific">Hymenobacter gummosus</name>
    <dbReference type="NCBI Taxonomy" id="1776032"/>
    <lineage>
        <taxon>Bacteria</taxon>
        <taxon>Pseudomonadati</taxon>
        <taxon>Bacteroidota</taxon>
        <taxon>Cytophagia</taxon>
        <taxon>Cytophagales</taxon>
        <taxon>Hymenobacteraceae</taxon>
        <taxon>Hymenobacter</taxon>
    </lineage>
</organism>
<dbReference type="GO" id="GO:0005524">
    <property type="term" value="F:ATP binding"/>
    <property type="evidence" value="ECO:0007669"/>
    <property type="project" value="UniProtKB-KW"/>
</dbReference>
<dbReference type="InterPro" id="IPR019489">
    <property type="entry name" value="Clp_ATPase_C"/>
</dbReference>
<dbReference type="Gene3D" id="4.10.860.10">
    <property type="entry name" value="UVR domain"/>
    <property type="match status" value="1"/>
</dbReference>
<keyword evidence="1 5" id="KW-0677">Repeat</keyword>
<dbReference type="EMBL" id="RXOF01000021">
    <property type="protein sequence ID" value="RTQ45306.1"/>
    <property type="molecule type" value="Genomic_DNA"/>
</dbReference>
<dbReference type="CDD" id="cd00009">
    <property type="entry name" value="AAA"/>
    <property type="match status" value="1"/>
</dbReference>
<evidence type="ECO:0000256" key="3">
    <source>
        <dbReference type="ARBA" id="ARBA00022840"/>
    </source>
</evidence>
<keyword evidence="7" id="KW-0175">Coiled coil</keyword>
<dbReference type="PROSITE" id="PS50151">
    <property type="entry name" value="UVR"/>
    <property type="match status" value="1"/>
</dbReference>
<evidence type="ECO:0000256" key="4">
    <source>
        <dbReference type="ARBA" id="ARBA00023186"/>
    </source>
</evidence>
<evidence type="ECO:0000313" key="12">
    <source>
        <dbReference type="Proteomes" id="UP000282184"/>
    </source>
</evidence>
<dbReference type="InterPro" id="IPR041546">
    <property type="entry name" value="ClpA/ClpB_AAA_lid"/>
</dbReference>
<evidence type="ECO:0000256" key="6">
    <source>
        <dbReference type="RuleBase" id="RU004432"/>
    </source>
</evidence>
<dbReference type="GO" id="GO:0034605">
    <property type="term" value="P:cellular response to heat"/>
    <property type="evidence" value="ECO:0007669"/>
    <property type="project" value="TreeGrafter"/>
</dbReference>
<dbReference type="InterPro" id="IPR003593">
    <property type="entry name" value="AAA+_ATPase"/>
</dbReference>
<evidence type="ECO:0000256" key="1">
    <source>
        <dbReference type="ARBA" id="ARBA00022737"/>
    </source>
</evidence>
<sequence length="868" mass="96624">MEAKFSNRVKEVISLSREEAIRLGHDYIGTEHLLLGMIREGEGTAIALLKKLGVSVEELKYALEQATRNTATQGISITGSIPLTKQTEKVLKITYLEAKIFKSEIIGTEHLLLSILRDEDNISSQILSKFNVNYESVRDSLDYHGTGNTSQNPTDRAPDTDDDDNDRLFGGGAGKQGGQGAAKKPGEKSRTPVLDNFGRDLTKLAEEDKLDPIVGREKEIERVAQILSRRKKNNPILIGEPGVGKTAIAEGLALRIVQKKVSRVLFNKRVVTLDLASLVAGTKYRGQFEERMKAVMNELEKSPDVILFIDELHTIVGAGGASGSLDASNMFKPALARGEIQCIGATTLDEYRQYIEKDGALARRFQMVMVDPTTPEETIEILHNIKDKYQDHHHVVYTDKAIEACVKLSDRYMSDRFLPDKAIDILDEAGARVHINNIVVPEDILKLEGSIENIKEEKNRVVKSQKYEEAAQLRDKEKKLIEQLDQAKKNWEEETKKKRYTVKEENVAEVIAMMTGIPVSRVAQNESAKLLNMGEELKGKVIGQDKAIAQLVKAIQRTRVGLKDPKKPIGSFVFLGPTGVGKTELAKVLATYLFDKEDSLVRIDMSEYMEKFSVSRLVGAPPGYVGYEEGGQLTEKIRRKPYSVILLDEIEKAHPDVYNLLLQVLDDGILTDGLGRKVDFRNTIIIMTSNIGARDLADFGVGIGFGTKARQENMDDMMKGTIASALRKTFAPEFLNRLDDVIVFNGLQKEDIFKIIDISLAKLRQRVQALGYRIDLTEAAKNFVAEKGYDPKYGARPLNRAIQKYIEDPIAEEILKAQLTQGDVITADFEEGKEELTFSSHKSDEASTLASDERPAETPESPEGKTGE</sequence>
<dbReference type="PANTHER" id="PTHR11638:SF18">
    <property type="entry name" value="HEAT SHOCK PROTEIN 104"/>
    <property type="match status" value="1"/>
</dbReference>
<dbReference type="CDD" id="cd19499">
    <property type="entry name" value="RecA-like_ClpB_Hsp104-like"/>
    <property type="match status" value="1"/>
</dbReference>
<dbReference type="Pfam" id="PF00004">
    <property type="entry name" value="AAA"/>
    <property type="match status" value="1"/>
</dbReference>
<dbReference type="SUPFAM" id="SSF52540">
    <property type="entry name" value="P-loop containing nucleoside triphosphate hydrolases"/>
    <property type="match status" value="2"/>
</dbReference>
<dbReference type="Pfam" id="PF02861">
    <property type="entry name" value="Clp_N"/>
    <property type="match status" value="1"/>
</dbReference>
<dbReference type="FunFam" id="3.40.50.300:FF:000025">
    <property type="entry name" value="ATP-dependent Clp protease subunit"/>
    <property type="match status" value="1"/>
</dbReference>
<dbReference type="PROSITE" id="PS51903">
    <property type="entry name" value="CLP_R"/>
    <property type="match status" value="1"/>
</dbReference>
<dbReference type="InterPro" id="IPR018368">
    <property type="entry name" value="ClpA/B_CS1"/>
</dbReference>
<evidence type="ECO:0000256" key="8">
    <source>
        <dbReference type="SAM" id="MobiDB-lite"/>
    </source>
</evidence>
<dbReference type="InterPro" id="IPR050130">
    <property type="entry name" value="ClpA_ClpB"/>
</dbReference>
<keyword evidence="11" id="KW-0378">Hydrolase</keyword>
<dbReference type="GO" id="GO:0016887">
    <property type="term" value="F:ATP hydrolysis activity"/>
    <property type="evidence" value="ECO:0007669"/>
    <property type="project" value="InterPro"/>
</dbReference>
<keyword evidence="4 6" id="KW-0143">Chaperone</keyword>
<dbReference type="InterPro" id="IPR004176">
    <property type="entry name" value="Clp_R_N"/>
</dbReference>
<comment type="similarity">
    <text evidence="6">Belongs to the ClpA/ClpB family.</text>
</comment>
<dbReference type="RefSeq" id="WP_126696119.1">
    <property type="nucleotide sequence ID" value="NZ_RXOF01000021.1"/>
</dbReference>
<dbReference type="InterPro" id="IPR028299">
    <property type="entry name" value="ClpA/B_CS2"/>
</dbReference>
<proteinExistence type="inferred from homology"/>
<dbReference type="InterPro" id="IPR036628">
    <property type="entry name" value="Clp_N_dom_sf"/>
</dbReference>
<dbReference type="OrthoDB" id="9803641at2"/>
<keyword evidence="12" id="KW-1185">Reference proteome</keyword>
<evidence type="ECO:0000313" key="11">
    <source>
        <dbReference type="EMBL" id="RTQ45306.1"/>
    </source>
</evidence>
<dbReference type="Gene3D" id="3.40.50.300">
    <property type="entry name" value="P-loop containing nucleotide triphosphate hydrolases"/>
    <property type="match status" value="2"/>
</dbReference>
<protein>
    <submittedName>
        <fullName evidence="11">ATP-dependent Clp protease ATP-binding subunit</fullName>
    </submittedName>
</protein>
<reference evidence="11 12" key="1">
    <citation type="submission" date="2018-12" db="EMBL/GenBank/DDBJ databases">
        <title>Hymenobacter gummosus sp. nov., isolated from a spring.</title>
        <authorList>
            <person name="Nie L."/>
        </authorList>
    </citation>
    <scope>NUCLEOTIDE SEQUENCE [LARGE SCALE GENOMIC DNA]</scope>
    <source>
        <strain evidence="11 12">KCTC 52166</strain>
    </source>
</reference>
<evidence type="ECO:0000259" key="10">
    <source>
        <dbReference type="PROSITE" id="PS51903"/>
    </source>
</evidence>
<feature type="compositionally biased region" description="Basic and acidic residues" evidence="8">
    <location>
        <begin position="841"/>
        <end position="868"/>
    </location>
</feature>
<dbReference type="SUPFAM" id="SSF81923">
    <property type="entry name" value="Double Clp-N motif"/>
    <property type="match status" value="1"/>
</dbReference>
<dbReference type="Gene3D" id="1.10.1780.10">
    <property type="entry name" value="Clp, N-terminal domain"/>
    <property type="match status" value="1"/>
</dbReference>
<feature type="compositionally biased region" description="Gly residues" evidence="8">
    <location>
        <begin position="169"/>
        <end position="180"/>
    </location>
</feature>
<feature type="domain" description="Clp R" evidence="10">
    <location>
        <begin position="1"/>
        <end position="148"/>
    </location>
</feature>
<dbReference type="PROSITE" id="PS00871">
    <property type="entry name" value="CLPAB_2"/>
    <property type="match status" value="1"/>
</dbReference>
<dbReference type="Pfam" id="PF07724">
    <property type="entry name" value="AAA_2"/>
    <property type="match status" value="1"/>
</dbReference>
<dbReference type="PANTHER" id="PTHR11638">
    <property type="entry name" value="ATP-DEPENDENT CLP PROTEASE"/>
    <property type="match status" value="1"/>
</dbReference>
<dbReference type="GO" id="GO:0006508">
    <property type="term" value="P:proteolysis"/>
    <property type="evidence" value="ECO:0007669"/>
    <property type="project" value="UniProtKB-KW"/>
</dbReference>
<dbReference type="PROSITE" id="PS00870">
    <property type="entry name" value="CLPAB_1"/>
    <property type="match status" value="1"/>
</dbReference>
<feature type="domain" description="UVR" evidence="9">
    <location>
        <begin position="448"/>
        <end position="483"/>
    </location>
</feature>
<dbReference type="InterPro" id="IPR001270">
    <property type="entry name" value="ClpA/B"/>
</dbReference>
<evidence type="ECO:0000256" key="7">
    <source>
        <dbReference type="SAM" id="Coils"/>
    </source>
</evidence>
<dbReference type="InterPro" id="IPR027417">
    <property type="entry name" value="P-loop_NTPase"/>
</dbReference>
<keyword evidence="11" id="KW-0645">Protease</keyword>
<evidence type="ECO:0000259" key="9">
    <source>
        <dbReference type="PROSITE" id="PS50151"/>
    </source>
</evidence>
<dbReference type="SMART" id="SM00382">
    <property type="entry name" value="AAA"/>
    <property type="match status" value="2"/>
</dbReference>
<dbReference type="Pfam" id="PF17871">
    <property type="entry name" value="AAA_lid_9"/>
    <property type="match status" value="1"/>
</dbReference>
<gene>
    <name evidence="11" type="ORF">EJV47_25875</name>
</gene>
<evidence type="ECO:0000256" key="5">
    <source>
        <dbReference type="PROSITE-ProRule" id="PRU01251"/>
    </source>
</evidence>
<dbReference type="PRINTS" id="PR00300">
    <property type="entry name" value="CLPPROTEASEA"/>
</dbReference>